<keyword evidence="3" id="KW-0121">Carboxypeptidase</keyword>
<feature type="chain" id="PRO_5024944818" evidence="2">
    <location>
        <begin position="27"/>
        <end position="329"/>
    </location>
</feature>
<keyword evidence="3" id="KW-0645">Protease</keyword>
<dbReference type="RefSeq" id="WP_150881375.1">
    <property type="nucleotide sequence ID" value="NZ_VTWS01000012.1"/>
</dbReference>
<reference evidence="3 4" key="1">
    <citation type="submission" date="2019-09" db="EMBL/GenBank/DDBJ databases">
        <title>Genome Sequence of Larkinella sp MA1.</title>
        <authorList>
            <person name="Srinivasan S."/>
        </authorList>
    </citation>
    <scope>NUCLEOTIDE SEQUENCE [LARGE SCALE GENOMIC DNA]</scope>
    <source>
        <strain evidence="3 4">MA1</strain>
    </source>
</reference>
<evidence type="ECO:0000256" key="2">
    <source>
        <dbReference type="SAM" id="SignalP"/>
    </source>
</evidence>
<comment type="caution">
    <text evidence="3">The sequence shown here is derived from an EMBL/GenBank/DDBJ whole genome shotgun (WGS) entry which is preliminary data.</text>
</comment>
<dbReference type="EMBL" id="VTWS01000012">
    <property type="protein sequence ID" value="KAA9345376.1"/>
    <property type="molecule type" value="Genomic_DNA"/>
</dbReference>
<sequence>MKKTPDFQTIPKIMVLLSLLAGSVSAQIQPDSATQFVVVKGTVDSSYRPRAGVLISARRSGKNTRTDGAGKFELLILRTDTLTFTYSGMPVRSYAFFQLTGDVALSFDLVTAEGQQVAIENDKGDAQTVDKNALPMFPWPVPQPSARYVLEDRYFATARTLSQVDKQLSSALQKSHYPGSSYYLIPNGFAMVNQIEQIEPDGAPKADPAERWSLQVQPLRKFDLGNYLRLLFTSATGHFRVVVFLVTNEMTPPSSLEPDLPTAKAWLNRGGDYLPEAIGKQPYGSGYHVTALIYEFQKPENGQARPVDPSKNSGQIHLTKSNFIPNLSR</sequence>
<dbReference type="SUPFAM" id="SSF49464">
    <property type="entry name" value="Carboxypeptidase regulatory domain-like"/>
    <property type="match status" value="1"/>
</dbReference>
<gene>
    <name evidence="3" type="ORF">F0P93_29375</name>
</gene>
<keyword evidence="3" id="KW-0378">Hydrolase</keyword>
<evidence type="ECO:0000256" key="1">
    <source>
        <dbReference type="SAM" id="MobiDB-lite"/>
    </source>
</evidence>
<evidence type="ECO:0000313" key="3">
    <source>
        <dbReference type="EMBL" id="KAA9345376.1"/>
    </source>
</evidence>
<feature type="signal peptide" evidence="2">
    <location>
        <begin position="1"/>
        <end position="26"/>
    </location>
</feature>
<feature type="compositionally biased region" description="Polar residues" evidence="1">
    <location>
        <begin position="310"/>
        <end position="329"/>
    </location>
</feature>
<dbReference type="AlphaFoldDB" id="A0A5N1J399"/>
<dbReference type="GO" id="GO:0004180">
    <property type="term" value="F:carboxypeptidase activity"/>
    <property type="evidence" value="ECO:0007669"/>
    <property type="project" value="UniProtKB-KW"/>
</dbReference>
<feature type="region of interest" description="Disordered" evidence="1">
    <location>
        <begin position="301"/>
        <end position="329"/>
    </location>
</feature>
<keyword evidence="4" id="KW-1185">Reference proteome</keyword>
<accession>A0A5N1J399</accession>
<proteinExistence type="predicted"/>
<dbReference type="InterPro" id="IPR008969">
    <property type="entry name" value="CarboxyPept-like_regulatory"/>
</dbReference>
<keyword evidence="2" id="KW-0732">Signal</keyword>
<organism evidence="3 4">
    <name type="scientific">Larkinella humicola</name>
    <dbReference type="NCBI Taxonomy" id="2607654"/>
    <lineage>
        <taxon>Bacteria</taxon>
        <taxon>Pseudomonadati</taxon>
        <taxon>Bacteroidota</taxon>
        <taxon>Cytophagia</taxon>
        <taxon>Cytophagales</taxon>
        <taxon>Spirosomataceae</taxon>
        <taxon>Larkinella</taxon>
    </lineage>
</organism>
<name>A0A5N1J399_9BACT</name>
<dbReference type="Proteomes" id="UP000326344">
    <property type="component" value="Unassembled WGS sequence"/>
</dbReference>
<protein>
    <submittedName>
        <fullName evidence="3">Carboxypeptidase regulatory-like domain-containing protein</fullName>
    </submittedName>
</protein>
<evidence type="ECO:0000313" key="4">
    <source>
        <dbReference type="Proteomes" id="UP000326344"/>
    </source>
</evidence>